<dbReference type="Proteomes" id="UP001597508">
    <property type="component" value="Unassembled WGS sequence"/>
</dbReference>
<proteinExistence type="predicted"/>
<evidence type="ECO:0000313" key="2">
    <source>
        <dbReference type="EMBL" id="MFD2568937.1"/>
    </source>
</evidence>
<feature type="transmembrane region" description="Helical" evidence="1">
    <location>
        <begin position="47"/>
        <end position="66"/>
    </location>
</feature>
<keyword evidence="1" id="KW-1133">Transmembrane helix</keyword>
<dbReference type="EMBL" id="JBHULH010000012">
    <property type="protein sequence ID" value="MFD2568937.1"/>
    <property type="molecule type" value="Genomic_DNA"/>
</dbReference>
<feature type="transmembrane region" description="Helical" evidence="1">
    <location>
        <begin position="72"/>
        <end position="92"/>
    </location>
</feature>
<evidence type="ECO:0000313" key="3">
    <source>
        <dbReference type="Proteomes" id="UP001597508"/>
    </source>
</evidence>
<keyword evidence="1" id="KW-0812">Transmembrane</keyword>
<organism evidence="2 3">
    <name type="scientific">Pseudotenacibaculum haliotis</name>
    <dbReference type="NCBI Taxonomy" id="1862138"/>
    <lineage>
        <taxon>Bacteria</taxon>
        <taxon>Pseudomonadati</taxon>
        <taxon>Bacteroidota</taxon>
        <taxon>Flavobacteriia</taxon>
        <taxon>Flavobacteriales</taxon>
        <taxon>Flavobacteriaceae</taxon>
        <taxon>Pseudotenacibaculum</taxon>
    </lineage>
</organism>
<feature type="transmembrane region" description="Helical" evidence="1">
    <location>
        <begin position="6"/>
        <end position="35"/>
    </location>
</feature>
<gene>
    <name evidence="2" type="ORF">ACFSRZ_16295</name>
</gene>
<protein>
    <submittedName>
        <fullName evidence="2">Uncharacterized protein</fullName>
    </submittedName>
</protein>
<sequence>MLTTLVLYLTVFWGLLAQIFLGAFQVLTGLFLLFFLNRIPEKIKKHLMYYWISVLIYGAFYLINKFESFEDYWVLSIILVPMGIAGYFTYILESIKKQGYEN</sequence>
<reference evidence="3" key="1">
    <citation type="journal article" date="2019" name="Int. J. Syst. Evol. Microbiol.">
        <title>The Global Catalogue of Microorganisms (GCM) 10K type strain sequencing project: providing services to taxonomists for standard genome sequencing and annotation.</title>
        <authorList>
            <consortium name="The Broad Institute Genomics Platform"/>
            <consortium name="The Broad Institute Genome Sequencing Center for Infectious Disease"/>
            <person name="Wu L."/>
            <person name="Ma J."/>
        </authorList>
    </citation>
    <scope>NUCLEOTIDE SEQUENCE [LARGE SCALE GENOMIC DNA]</scope>
    <source>
        <strain evidence="3">KCTC 52127</strain>
    </source>
</reference>
<evidence type="ECO:0000256" key="1">
    <source>
        <dbReference type="SAM" id="Phobius"/>
    </source>
</evidence>
<name>A0ABW5LX83_9FLAO</name>
<keyword evidence="1" id="KW-0472">Membrane</keyword>
<accession>A0ABW5LX83</accession>
<comment type="caution">
    <text evidence="2">The sequence shown here is derived from an EMBL/GenBank/DDBJ whole genome shotgun (WGS) entry which is preliminary data.</text>
</comment>
<keyword evidence="3" id="KW-1185">Reference proteome</keyword>